<evidence type="ECO:0000256" key="4">
    <source>
        <dbReference type="SAM" id="SignalP"/>
    </source>
</evidence>
<dbReference type="EMBL" id="JACEFO010001770">
    <property type="protein sequence ID" value="KAF8705070.1"/>
    <property type="molecule type" value="Genomic_DNA"/>
</dbReference>
<dbReference type="Proteomes" id="UP000636709">
    <property type="component" value="Unassembled WGS sequence"/>
</dbReference>
<feature type="region of interest" description="Disordered" evidence="3">
    <location>
        <begin position="128"/>
        <end position="155"/>
    </location>
</feature>
<evidence type="ECO:0000313" key="6">
    <source>
        <dbReference type="EMBL" id="KAF8705070.1"/>
    </source>
</evidence>
<accession>A0A835BQZ3</accession>
<evidence type="ECO:0000313" key="7">
    <source>
        <dbReference type="Proteomes" id="UP000636709"/>
    </source>
</evidence>
<dbReference type="Pfam" id="PF13947">
    <property type="entry name" value="GUB_WAK_bind"/>
    <property type="match status" value="1"/>
</dbReference>
<organism evidence="6 7">
    <name type="scientific">Digitaria exilis</name>
    <dbReference type="NCBI Taxonomy" id="1010633"/>
    <lineage>
        <taxon>Eukaryota</taxon>
        <taxon>Viridiplantae</taxon>
        <taxon>Streptophyta</taxon>
        <taxon>Embryophyta</taxon>
        <taxon>Tracheophyta</taxon>
        <taxon>Spermatophyta</taxon>
        <taxon>Magnoliopsida</taxon>
        <taxon>Liliopsida</taxon>
        <taxon>Poales</taxon>
        <taxon>Poaceae</taxon>
        <taxon>PACMAD clade</taxon>
        <taxon>Panicoideae</taxon>
        <taxon>Panicodae</taxon>
        <taxon>Paniceae</taxon>
        <taxon>Anthephorinae</taxon>
        <taxon>Digitaria</taxon>
    </lineage>
</organism>
<sequence length="155" mass="16534">MQPAVLLLLLLLPLSSSLLLCLATSAAADTYGSCAPATCGNLNISYPFSLGGKQPLHCGFPAFALICDDRSGHAYLNRTFRENLYRVDNISYANRSLVVAVETAFAGDATCPIPDFNVSAGLLPLPGQHQRHEQEPGLRVQLPGSPERTTATSMC</sequence>
<dbReference type="GO" id="GO:0030247">
    <property type="term" value="F:polysaccharide binding"/>
    <property type="evidence" value="ECO:0007669"/>
    <property type="project" value="InterPro"/>
</dbReference>
<feature type="domain" description="Wall-associated receptor kinase galacturonan-binding" evidence="5">
    <location>
        <begin position="34"/>
        <end position="100"/>
    </location>
</feature>
<comment type="subcellular location">
    <subcellularLocation>
        <location evidence="1">Membrane</location>
        <topology evidence="1">Single-pass membrane protein</topology>
    </subcellularLocation>
</comment>
<dbReference type="AlphaFoldDB" id="A0A835BQZ3"/>
<gene>
    <name evidence="6" type="ORF">HU200_031332</name>
</gene>
<feature type="chain" id="PRO_5032395489" description="Wall-associated receptor kinase galacturonan-binding domain-containing protein" evidence="4">
    <location>
        <begin position="18"/>
        <end position="155"/>
    </location>
</feature>
<feature type="signal peptide" evidence="4">
    <location>
        <begin position="1"/>
        <end position="17"/>
    </location>
</feature>
<dbReference type="GO" id="GO:0016020">
    <property type="term" value="C:membrane"/>
    <property type="evidence" value="ECO:0007669"/>
    <property type="project" value="UniProtKB-SubCell"/>
</dbReference>
<evidence type="ECO:0000256" key="3">
    <source>
        <dbReference type="SAM" id="MobiDB-lite"/>
    </source>
</evidence>
<keyword evidence="2 4" id="KW-0732">Signal</keyword>
<evidence type="ECO:0000259" key="5">
    <source>
        <dbReference type="Pfam" id="PF13947"/>
    </source>
</evidence>
<reference evidence="6" key="1">
    <citation type="submission" date="2020-07" db="EMBL/GenBank/DDBJ databases">
        <title>Genome sequence and genetic diversity analysis of an under-domesticated orphan crop, white fonio (Digitaria exilis).</title>
        <authorList>
            <person name="Bennetzen J.L."/>
            <person name="Chen S."/>
            <person name="Ma X."/>
            <person name="Wang X."/>
            <person name="Yssel A.E.J."/>
            <person name="Chaluvadi S.R."/>
            <person name="Johnson M."/>
            <person name="Gangashetty P."/>
            <person name="Hamidou F."/>
            <person name="Sanogo M.D."/>
            <person name="Zwaenepoel A."/>
            <person name="Wallace J."/>
            <person name="Van De Peer Y."/>
            <person name="Van Deynze A."/>
        </authorList>
    </citation>
    <scope>NUCLEOTIDE SEQUENCE</scope>
    <source>
        <tissue evidence="6">Leaves</tissue>
    </source>
</reference>
<name>A0A835BQZ3_9POAL</name>
<proteinExistence type="predicted"/>
<keyword evidence="7" id="KW-1185">Reference proteome</keyword>
<evidence type="ECO:0000256" key="1">
    <source>
        <dbReference type="ARBA" id="ARBA00004167"/>
    </source>
</evidence>
<comment type="caution">
    <text evidence="6">The sequence shown here is derived from an EMBL/GenBank/DDBJ whole genome shotgun (WGS) entry which is preliminary data.</text>
</comment>
<dbReference type="OrthoDB" id="635050at2759"/>
<evidence type="ECO:0000256" key="2">
    <source>
        <dbReference type="ARBA" id="ARBA00022729"/>
    </source>
</evidence>
<dbReference type="PANTHER" id="PTHR33138:SF89">
    <property type="entry name" value="WALL-ASSOCIATED RECEPTOR KINASE GALACTURONAN-BINDING DOMAIN-CONTAINING PROTEIN"/>
    <property type="match status" value="1"/>
</dbReference>
<dbReference type="InterPro" id="IPR025287">
    <property type="entry name" value="WAK_GUB"/>
</dbReference>
<dbReference type="PANTHER" id="PTHR33138">
    <property type="entry name" value="OS01G0690200 PROTEIN"/>
    <property type="match status" value="1"/>
</dbReference>
<protein>
    <recommendedName>
        <fullName evidence="5">Wall-associated receptor kinase galacturonan-binding domain-containing protein</fullName>
    </recommendedName>
</protein>